<reference evidence="3" key="1">
    <citation type="submission" date="2015-08" db="UniProtKB">
        <authorList>
            <consortium name="WormBaseParasite"/>
        </authorList>
    </citation>
    <scope>IDENTIFICATION</scope>
</reference>
<keyword evidence="1" id="KW-0472">Membrane</keyword>
<organism evidence="3">
    <name type="scientific">Strongyloides stercoralis</name>
    <name type="common">Threadworm</name>
    <dbReference type="NCBI Taxonomy" id="6248"/>
    <lineage>
        <taxon>Eukaryota</taxon>
        <taxon>Metazoa</taxon>
        <taxon>Ecdysozoa</taxon>
        <taxon>Nematoda</taxon>
        <taxon>Chromadorea</taxon>
        <taxon>Rhabditida</taxon>
        <taxon>Tylenchina</taxon>
        <taxon>Panagrolaimomorpha</taxon>
        <taxon>Strongyloidoidea</taxon>
        <taxon>Strongyloididae</taxon>
        <taxon>Strongyloides</taxon>
    </lineage>
</organism>
<dbReference type="WBParaSite" id="SSTP_0000322500.1">
    <property type="protein sequence ID" value="SSTP_0000322500.1"/>
    <property type="gene ID" value="SSTP_0000322500"/>
</dbReference>
<feature type="transmembrane region" description="Helical" evidence="1">
    <location>
        <begin position="547"/>
        <end position="570"/>
    </location>
</feature>
<accession>A0A0K0E162</accession>
<protein>
    <submittedName>
        <fullName evidence="3">VWFA domain-containing protein</fullName>
    </submittedName>
</protein>
<name>A0A0K0E162_STRER</name>
<dbReference type="WBParaSite" id="TCONS_00002285.p1">
    <property type="protein sequence ID" value="TCONS_00002285.p1"/>
    <property type="gene ID" value="XLOC_002146"/>
</dbReference>
<dbReference type="Proteomes" id="UP000035681">
    <property type="component" value="Unplaced"/>
</dbReference>
<evidence type="ECO:0000313" key="3">
    <source>
        <dbReference type="WBParaSite" id="SSTP_0000322500.1"/>
    </source>
</evidence>
<keyword evidence="2" id="KW-1185">Reference proteome</keyword>
<keyword evidence="1" id="KW-0812">Transmembrane</keyword>
<dbReference type="AlphaFoldDB" id="A0A0K0E162"/>
<proteinExistence type="predicted"/>
<dbReference type="STRING" id="6248.A0A0K0E162"/>
<keyword evidence="1" id="KW-1133">Transmembrane helix</keyword>
<evidence type="ECO:0000256" key="1">
    <source>
        <dbReference type="SAM" id="Phobius"/>
    </source>
</evidence>
<sequence>MYSYLDKGLFSMKDNNILSLSKYAGEEFDYNVGIRTVYAGKRRATDHREDKNILLLGSSKKENYLLIDGMCNFLYNNEFKNKSRYHIRNEGDEEYDNSGIITRYIFNQAQLSFRPIIYEISPNVEYSVISQVSTILETISQITSLCIVITTKNNDEENFSESIQTILHLFSERSISINISLLILINTGLSYFDTLTLPKSFDRLPLQNKQKYYFNVDAIFSKYIKDFNNIPESSEKLWNITMTNMAGFFHYISTVNSNSNNKNIDLDEGKEIKLTSILSSSCNNINEISSNKIQRNTSKDDIININNNEGNKIEYVNDQLKNLTTGKRKKDSLTSKTSTSTTISSVKSDATTLPKDDFVKEIIIENNKDSFGEISLSPVDKMMHGIGKTTYINGNNDEIQIEGDLFPTSISKYPSVQSLTSQKDSIFTNTTQSTFRNFNQQSNVNEISSLSSKESIGELSKKTSLKGSIFESPKSLMKNPKRQYTPRFGNTPYQYPIPEEDEERNFDLTSNNLSHSISLLSETASIKHIRSIKNSNNFICSDYGSCVFYLIAPLFVIMIFLVIILTIIFLT</sequence>
<evidence type="ECO:0000313" key="2">
    <source>
        <dbReference type="Proteomes" id="UP000035681"/>
    </source>
</evidence>